<evidence type="ECO:0008006" key="3">
    <source>
        <dbReference type="Google" id="ProtNLM"/>
    </source>
</evidence>
<name>A0ABP1Q7D6_9HEXA</name>
<keyword evidence="2" id="KW-1185">Reference proteome</keyword>
<accession>A0ABP1Q7D6</accession>
<dbReference type="EMBL" id="CAXLJM020000025">
    <property type="protein sequence ID" value="CAL8092093.1"/>
    <property type="molecule type" value="Genomic_DNA"/>
</dbReference>
<proteinExistence type="predicted"/>
<protein>
    <recommendedName>
        <fullName evidence="3">C-type lectin domain-containing protein</fullName>
    </recommendedName>
</protein>
<dbReference type="InterPro" id="IPR016187">
    <property type="entry name" value="CTDL_fold"/>
</dbReference>
<sequence length="440" mass="51248">MSWNVAKKVCEAEPDFRLARIEKLTTFAFIGRQLEQWVNDNKAMDTWYWVDATYNEDLQRYEWGGDKNKPLAFTNFFYRYPRPIGVGSHLNYRGMYLVREKEEQCLTLALPLPGLATTTTRSGQTIYGHSTTFDERSCVSSQKRRAMCESTLPDCNPIINDPFTLTEGLTISQFWTTWTYEVEEKGLSKFYDENHIQMAERMAFVFTNGTEFAEGRSSKFDTTFCVTMQVSYEFRKSQLPCPSPDQIDACYWNFIQYVPANCNNVQGVICEHEDSARRKCTWLSNWISNPDSFLMDPNQATIGFGYAGNIVTMRSRYKQTFGSLLCKRHFQMARHSSRNWYMKPGNDSIALYKYDYMETYWVVDEEGFKKDVNSKCKVSRPADATGFTRVLQEVSCSDWHYYICERLTVPSTKPQPIPYPIPKTTGWNQDRHARIYPIIS</sequence>
<dbReference type="Proteomes" id="UP001642540">
    <property type="component" value="Unassembled WGS sequence"/>
</dbReference>
<dbReference type="Gene3D" id="3.10.100.10">
    <property type="entry name" value="Mannose-Binding Protein A, subunit A"/>
    <property type="match status" value="1"/>
</dbReference>
<organism evidence="1 2">
    <name type="scientific">Orchesella dallaii</name>
    <dbReference type="NCBI Taxonomy" id="48710"/>
    <lineage>
        <taxon>Eukaryota</taxon>
        <taxon>Metazoa</taxon>
        <taxon>Ecdysozoa</taxon>
        <taxon>Arthropoda</taxon>
        <taxon>Hexapoda</taxon>
        <taxon>Collembola</taxon>
        <taxon>Entomobryomorpha</taxon>
        <taxon>Entomobryoidea</taxon>
        <taxon>Orchesellidae</taxon>
        <taxon>Orchesellinae</taxon>
        <taxon>Orchesella</taxon>
    </lineage>
</organism>
<dbReference type="InterPro" id="IPR016186">
    <property type="entry name" value="C-type_lectin-like/link_sf"/>
</dbReference>
<gene>
    <name evidence="1" type="ORF">ODALV1_LOCUS8122</name>
</gene>
<evidence type="ECO:0000313" key="1">
    <source>
        <dbReference type="EMBL" id="CAL8092093.1"/>
    </source>
</evidence>
<reference evidence="1 2" key="1">
    <citation type="submission" date="2024-08" db="EMBL/GenBank/DDBJ databases">
        <authorList>
            <person name="Cucini C."/>
            <person name="Frati F."/>
        </authorList>
    </citation>
    <scope>NUCLEOTIDE SEQUENCE [LARGE SCALE GENOMIC DNA]</scope>
</reference>
<dbReference type="SUPFAM" id="SSF56436">
    <property type="entry name" value="C-type lectin-like"/>
    <property type="match status" value="1"/>
</dbReference>
<evidence type="ECO:0000313" key="2">
    <source>
        <dbReference type="Proteomes" id="UP001642540"/>
    </source>
</evidence>
<comment type="caution">
    <text evidence="1">The sequence shown here is derived from an EMBL/GenBank/DDBJ whole genome shotgun (WGS) entry which is preliminary data.</text>
</comment>